<gene>
    <name evidence="3" type="ORF">BDY17DRAFT_299872</name>
</gene>
<dbReference type="PIRSF" id="PIRSF000337">
    <property type="entry name" value="NTA_MOA"/>
    <property type="match status" value="1"/>
</dbReference>
<dbReference type="PANTHER" id="PTHR30011:SF41">
    <property type="entry name" value="XENOBIOTIC COMPOUND MONOOXYGENASE, DSZA FAMILY (AFU_ORTHOLOGUE AFUA_3G15040)"/>
    <property type="match status" value="1"/>
</dbReference>
<keyword evidence="4" id="KW-1185">Reference proteome</keyword>
<protein>
    <submittedName>
        <fullName evidence="3">Alkanesulfonate monooxygenase</fullName>
    </submittedName>
</protein>
<dbReference type="InterPro" id="IPR011251">
    <property type="entry name" value="Luciferase-like_dom"/>
</dbReference>
<dbReference type="PANTHER" id="PTHR30011">
    <property type="entry name" value="ALKANESULFONATE MONOOXYGENASE-RELATED"/>
    <property type="match status" value="1"/>
</dbReference>
<dbReference type="EMBL" id="MU001637">
    <property type="protein sequence ID" value="KAF2481886.1"/>
    <property type="molecule type" value="Genomic_DNA"/>
</dbReference>
<dbReference type="SUPFAM" id="SSF51679">
    <property type="entry name" value="Bacterial luciferase-like"/>
    <property type="match status" value="1"/>
</dbReference>
<dbReference type="InterPro" id="IPR036661">
    <property type="entry name" value="Luciferase-like_sf"/>
</dbReference>
<dbReference type="InterPro" id="IPR016215">
    <property type="entry name" value="NTA_MOA"/>
</dbReference>
<evidence type="ECO:0000313" key="3">
    <source>
        <dbReference type="EMBL" id="KAF2481886.1"/>
    </source>
</evidence>
<evidence type="ECO:0000259" key="2">
    <source>
        <dbReference type="Pfam" id="PF00296"/>
    </source>
</evidence>
<sequence>MAPNNHPSTNGSSTPKKELLLNAFVMTTPGHLAPGQWHHPRNQTADYNKLSFWTSLATKLDTAGFHCMFIADTLGAYDVYKGPANVNPALKSGAQFPVNDPLYAVPAMAAVTKNLVFGVTASTTYDAPYALARRFSTVDHLTEGRVAWNIVTSYLDSAARNFGLDTQIEHDERYRIADEYMDVVYKLWEGSWSDDAVVRDKEIGVFAQTGKVREIHHKGKYFNVPGPHICEPSPQRTPFIFQAGTSKAGTEFGAKHAEAVFLGGQTPEKVRASVDALRETAKKNGRDPSHIKMMAGMTIIIDETDAKAEQKRDDFLRYGDREGALALFGGWTGIDLSTYSDDEDFRFVKAPAVQSIVNRWSDTVPGSEGLKWNKSRIAEYLLLGGVIPKVVGGPQTVVDELERWVEVGGVDGFNLSHIVNPGSFDDMIEFLLPELSKRGLFKNQVAKEGATAREVFFGQPHVLDDHPAFQFKWNGEDR</sequence>
<dbReference type="RefSeq" id="XP_033588456.1">
    <property type="nucleotide sequence ID" value="XM_033733969.1"/>
</dbReference>
<comment type="similarity">
    <text evidence="1">Belongs to the NtaA/SnaA/DszA monooxygenase family.</text>
</comment>
<keyword evidence="3" id="KW-0560">Oxidoreductase</keyword>
<keyword evidence="3" id="KW-0503">Monooxygenase</keyword>
<organism evidence="3 4">
    <name type="scientific">Neohortaea acidophila</name>
    <dbReference type="NCBI Taxonomy" id="245834"/>
    <lineage>
        <taxon>Eukaryota</taxon>
        <taxon>Fungi</taxon>
        <taxon>Dikarya</taxon>
        <taxon>Ascomycota</taxon>
        <taxon>Pezizomycotina</taxon>
        <taxon>Dothideomycetes</taxon>
        <taxon>Dothideomycetidae</taxon>
        <taxon>Mycosphaerellales</taxon>
        <taxon>Teratosphaeriaceae</taxon>
        <taxon>Neohortaea</taxon>
    </lineage>
</organism>
<dbReference type="GO" id="GO:0016705">
    <property type="term" value="F:oxidoreductase activity, acting on paired donors, with incorporation or reduction of molecular oxygen"/>
    <property type="evidence" value="ECO:0007669"/>
    <property type="project" value="InterPro"/>
</dbReference>
<dbReference type="InterPro" id="IPR051260">
    <property type="entry name" value="Diverse_substr_monoxygenases"/>
</dbReference>
<feature type="domain" description="Luciferase-like" evidence="2">
    <location>
        <begin position="48"/>
        <end position="408"/>
    </location>
</feature>
<dbReference type="Pfam" id="PF00296">
    <property type="entry name" value="Bac_luciferase"/>
    <property type="match status" value="1"/>
</dbReference>
<dbReference type="OrthoDB" id="5561043at2759"/>
<dbReference type="GO" id="GO:0004497">
    <property type="term" value="F:monooxygenase activity"/>
    <property type="evidence" value="ECO:0007669"/>
    <property type="project" value="UniProtKB-KW"/>
</dbReference>
<evidence type="ECO:0000313" key="4">
    <source>
        <dbReference type="Proteomes" id="UP000799767"/>
    </source>
</evidence>
<dbReference type="NCBIfam" id="TIGR03860">
    <property type="entry name" value="FMN_nitrolo"/>
    <property type="match status" value="1"/>
</dbReference>
<name>A0A6A6PQ14_9PEZI</name>
<dbReference type="Gene3D" id="3.20.20.30">
    <property type="entry name" value="Luciferase-like domain"/>
    <property type="match status" value="1"/>
</dbReference>
<dbReference type="AlphaFoldDB" id="A0A6A6PQ14"/>
<accession>A0A6A6PQ14</accession>
<proteinExistence type="inferred from homology"/>
<dbReference type="Proteomes" id="UP000799767">
    <property type="component" value="Unassembled WGS sequence"/>
</dbReference>
<reference evidence="3" key="1">
    <citation type="journal article" date="2020" name="Stud. Mycol.">
        <title>101 Dothideomycetes genomes: a test case for predicting lifestyles and emergence of pathogens.</title>
        <authorList>
            <person name="Haridas S."/>
            <person name="Albert R."/>
            <person name="Binder M."/>
            <person name="Bloem J."/>
            <person name="Labutti K."/>
            <person name="Salamov A."/>
            <person name="Andreopoulos B."/>
            <person name="Baker S."/>
            <person name="Barry K."/>
            <person name="Bills G."/>
            <person name="Bluhm B."/>
            <person name="Cannon C."/>
            <person name="Castanera R."/>
            <person name="Culley D."/>
            <person name="Daum C."/>
            <person name="Ezra D."/>
            <person name="Gonzalez J."/>
            <person name="Henrissat B."/>
            <person name="Kuo A."/>
            <person name="Liang C."/>
            <person name="Lipzen A."/>
            <person name="Lutzoni F."/>
            <person name="Magnuson J."/>
            <person name="Mondo S."/>
            <person name="Nolan M."/>
            <person name="Ohm R."/>
            <person name="Pangilinan J."/>
            <person name="Park H.-J."/>
            <person name="Ramirez L."/>
            <person name="Alfaro M."/>
            <person name="Sun H."/>
            <person name="Tritt A."/>
            <person name="Yoshinaga Y."/>
            <person name="Zwiers L.-H."/>
            <person name="Turgeon B."/>
            <person name="Goodwin S."/>
            <person name="Spatafora J."/>
            <person name="Crous P."/>
            <person name="Grigoriev I."/>
        </authorList>
    </citation>
    <scope>NUCLEOTIDE SEQUENCE</scope>
    <source>
        <strain evidence="3">CBS 113389</strain>
    </source>
</reference>
<dbReference type="GeneID" id="54474971"/>
<evidence type="ECO:0000256" key="1">
    <source>
        <dbReference type="ARBA" id="ARBA00033748"/>
    </source>
</evidence>